<dbReference type="InParanoid" id="A0A165B9Y0"/>
<proteinExistence type="predicted"/>
<dbReference type="InterPro" id="IPR046807">
    <property type="entry name" value="Tra1_central"/>
</dbReference>
<dbReference type="Pfam" id="PF20175">
    <property type="entry name" value="Tra1_central"/>
    <property type="match status" value="1"/>
</dbReference>
<dbReference type="STRING" id="1314781.A0A165B9Y0"/>
<protein>
    <submittedName>
        <fullName evidence="2">Uncharacterized protein</fullName>
    </submittedName>
</protein>
<evidence type="ECO:0000313" key="2">
    <source>
        <dbReference type="EMBL" id="KZV80156.1"/>
    </source>
</evidence>
<organism evidence="2 3">
    <name type="scientific">Exidia glandulosa HHB12029</name>
    <dbReference type="NCBI Taxonomy" id="1314781"/>
    <lineage>
        <taxon>Eukaryota</taxon>
        <taxon>Fungi</taxon>
        <taxon>Dikarya</taxon>
        <taxon>Basidiomycota</taxon>
        <taxon>Agaricomycotina</taxon>
        <taxon>Agaricomycetes</taxon>
        <taxon>Auriculariales</taxon>
        <taxon>Exidiaceae</taxon>
        <taxon>Exidia</taxon>
    </lineage>
</organism>
<feature type="region of interest" description="Disordered" evidence="1">
    <location>
        <begin position="1"/>
        <end position="40"/>
    </location>
</feature>
<dbReference type="Proteomes" id="UP000077266">
    <property type="component" value="Unassembled WGS sequence"/>
</dbReference>
<evidence type="ECO:0000313" key="3">
    <source>
        <dbReference type="Proteomes" id="UP000077266"/>
    </source>
</evidence>
<reference evidence="2 3" key="1">
    <citation type="journal article" date="2016" name="Mol. Biol. Evol.">
        <title>Comparative Genomics of Early-Diverging Mushroom-Forming Fungi Provides Insights into the Origins of Lignocellulose Decay Capabilities.</title>
        <authorList>
            <person name="Nagy L.G."/>
            <person name="Riley R."/>
            <person name="Tritt A."/>
            <person name="Adam C."/>
            <person name="Daum C."/>
            <person name="Floudas D."/>
            <person name="Sun H."/>
            <person name="Yadav J.S."/>
            <person name="Pangilinan J."/>
            <person name="Larsson K.H."/>
            <person name="Matsuura K."/>
            <person name="Barry K."/>
            <person name="Labutti K."/>
            <person name="Kuo R."/>
            <person name="Ohm R.A."/>
            <person name="Bhattacharya S.S."/>
            <person name="Shirouzu T."/>
            <person name="Yoshinaga Y."/>
            <person name="Martin F.M."/>
            <person name="Grigoriev I.V."/>
            <person name="Hibbett D.S."/>
        </authorList>
    </citation>
    <scope>NUCLEOTIDE SEQUENCE [LARGE SCALE GENOMIC DNA]</scope>
    <source>
        <strain evidence="2 3">HHB12029</strain>
    </source>
</reference>
<dbReference type="OrthoDB" id="5570127at2759"/>
<dbReference type="AlphaFoldDB" id="A0A165B9Y0"/>
<evidence type="ECO:0000256" key="1">
    <source>
        <dbReference type="SAM" id="MobiDB-lite"/>
    </source>
</evidence>
<keyword evidence="3" id="KW-1185">Reference proteome</keyword>
<accession>A0A165B9Y0</accession>
<sequence>MAWIRPAGRPAHRRARDAQGHAGAAAAPELARALPSPPDPRCVQVARPRHGRDHAAVMRVDNEDNALTALKVFSNLVRAYYQPLTKLLAGRKALVAWGVHSNALPSSKPDVLAELLVNILDSVVVKFPQGEPAKLGFQVIRRDFLDIKMKKKDENDMYIDGTEYGALEKAKPILARRLQATTLLRNAWAPLFRILQAKLDSRVPDAEKLMGRVFVNALHTTRLYEPTLITDNTEESMVEALPLLPELLETLNEHIAATPPSDERKCDMIVELCLKVHVRLTPLVPRLLYLVQLLIILLQGPAELVARGLRALELFIANIHPEYIDPPFIPVLSTGFNAHLKSLPSLHLHFALAYHVTALAYKQLKSSSDSIASGRSS</sequence>
<feature type="compositionally biased region" description="Low complexity" evidence="1">
    <location>
        <begin position="20"/>
        <end position="34"/>
    </location>
</feature>
<name>A0A165B9Y0_EXIGL</name>
<gene>
    <name evidence="2" type="ORF">EXIGLDRAFT_705789</name>
</gene>
<dbReference type="EMBL" id="KV426516">
    <property type="protein sequence ID" value="KZV80156.1"/>
    <property type="molecule type" value="Genomic_DNA"/>
</dbReference>